<dbReference type="EMBL" id="FTOO01000024">
    <property type="protein sequence ID" value="SIT15181.1"/>
    <property type="molecule type" value="Genomic_DNA"/>
</dbReference>
<proteinExistence type="predicted"/>
<gene>
    <name evidence="1" type="ORF">SAMN05421799_1245</name>
</gene>
<keyword evidence="2" id="KW-1185">Reference proteome</keyword>
<reference evidence="2" key="1">
    <citation type="submission" date="2017-01" db="EMBL/GenBank/DDBJ databases">
        <authorList>
            <person name="Varghese N."/>
            <person name="Submissions S."/>
        </authorList>
    </citation>
    <scope>NUCLEOTIDE SEQUENCE [LARGE SCALE GENOMIC DNA]</scope>
    <source>
        <strain evidence="2">DSM 16176</strain>
    </source>
</reference>
<accession>A0A1N7PX99</accession>
<protein>
    <submittedName>
        <fullName evidence="1">Uncharacterized protein</fullName>
    </submittedName>
</protein>
<evidence type="ECO:0000313" key="2">
    <source>
        <dbReference type="Proteomes" id="UP000186156"/>
    </source>
</evidence>
<name>A0A1N7PX99_9BACL</name>
<dbReference type="AlphaFoldDB" id="A0A1N7PX99"/>
<dbReference type="Proteomes" id="UP000186156">
    <property type="component" value="Unassembled WGS sequence"/>
</dbReference>
<evidence type="ECO:0000313" key="1">
    <source>
        <dbReference type="EMBL" id="SIT15181.1"/>
    </source>
</evidence>
<organism evidence="1 2">
    <name type="scientific">Alicyclobacillus vulcanalis</name>
    <dbReference type="NCBI Taxonomy" id="252246"/>
    <lineage>
        <taxon>Bacteria</taxon>
        <taxon>Bacillati</taxon>
        <taxon>Bacillota</taxon>
        <taxon>Bacilli</taxon>
        <taxon>Bacillales</taxon>
        <taxon>Alicyclobacillaceae</taxon>
        <taxon>Alicyclobacillus</taxon>
    </lineage>
</organism>
<sequence length="59" mass="6603">MVSLSPVHVTISDEAYRLCSQYSESESTGEERSAWQDWLLSLLMSHCMPKVSKACPLLA</sequence>